<accession>A0A8D5U480</accession>
<dbReference type="InterPro" id="IPR001845">
    <property type="entry name" value="HTH_ArsR_DNA-bd_dom"/>
</dbReference>
<dbReference type="InterPro" id="IPR011991">
    <property type="entry name" value="ArsR-like_HTH"/>
</dbReference>
<dbReference type="SMART" id="SM00418">
    <property type="entry name" value="HTH_ARSR"/>
    <property type="match status" value="1"/>
</dbReference>
<protein>
    <recommendedName>
        <fullName evidence="1">HTH arsR-type domain-containing protein</fullName>
    </recommendedName>
</protein>
<dbReference type="KEGG" id="csty:KN1_02490"/>
<dbReference type="GO" id="GO:0003700">
    <property type="term" value="F:DNA-binding transcription factor activity"/>
    <property type="evidence" value="ECO:0007669"/>
    <property type="project" value="InterPro"/>
</dbReference>
<dbReference type="AlphaFoldDB" id="A0A8D5U480"/>
<dbReference type="InterPro" id="IPR055771">
    <property type="entry name" value="DUF7347"/>
</dbReference>
<evidence type="ECO:0000259" key="1">
    <source>
        <dbReference type="SMART" id="SM00418"/>
    </source>
</evidence>
<dbReference type="Proteomes" id="UP000825123">
    <property type="component" value="Chromosome"/>
</dbReference>
<dbReference type="RefSeq" id="WP_221288934.1">
    <property type="nucleotide sequence ID" value="NZ_AP024597.1"/>
</dbReference>
<feature type="domain" description="HTH arsR-type" evidence="1">
    <location>
        <begin position="7"/>
        <end position="75"/>
    </location>
</feature>
<dbReference type="Pfam" id="PF24038">
    <property type="entry name" value="DUF7347"/>
    <property type="match status" value="1"/>
</dbReference>
<dbReference type="InterPro" id="IPR036388">
    <property type="entry name" value="WH-like_DNA-bd_sf"/>
</dbReference>
<dbReference type="GeneID" id="66161999"/>
<keyword evidence="3" id="KW-1185">Reference proteome</keyword>
<organism evidence="2 3">
    <name type="scientific">Stygiolobus caldivivus</name>
    <dbReference type="NCBI Taxonomy" id="2824673"/>
    <lineage>
        <taxon>Archaea</taxon>
        <taxon>Thermoproteota</taxon>
        <taxon>Thermoprotei</taxon>
        <taxon>Sulfolobales</taxon>
        <taxon>Sulfolobaceae</taxon>
        <taxon>Stygiolobus</taxon>
    </lineage>
</organism>
<dbReference type="InterPro" id="IPR036390">
    <property type="entry name" value="WH_DNA-bd_sf"/>
</dbReference>
<dbReference type="CDD" id="cd00090">
    <property type="entry name" value="HTH_ARSR"/>
    <property type="match status" value="1"/>
</dbReference>
<evidence type="ECO:0000313" key="2">
    <source>
        <dbReference type="EMBL" id="BCU68952.1"/>
    </source>
</evidence>
<name>A0A8D5U480_9CREN</name>
<dbReference type="SUPFAM" id="SSF46785">
    <property type="entry name" value="Winged helix' DNA-binding domain"/>
    <property type="match status" value="1"/>
</dbReference>
<reference evidence="2 3" key="1">
    <citation type="submission" date="2021-04" db="EMBL/GenBank/DDBJ databases">
        <title>Complete genome sequence of Stygiolobus sp. KN-1.</title>
        <authorList>
            <person name="Nakamura K."/>
            <person name="Sakai H."/>
            <person name="Kurosawa N."/>
        </authorList>
    </citation>
    <scope>NUCLEOTIDE SEQUENCE [LARGE SCALE GENOMIC DNA]</scope>
    <source>
        <strain evidence="2 3">KN-1</strain>
    </source>
</reference>
<dbReference type="Gene3D" id="1.10.10.10">
    <property type="entry name" value="Winged helix-like DNA-binding domain superfamily/Winged helix DNA-binding domain"/>
    <property type="match status" value="1"/>
</dbReference>
<sequence>MESQNGDIFDAISHEIRRRIIQLVAERPRTFSELQRELELESAALAFHIKKLNGLIMKDEQGYYKLTQLGMKAYNVIQQIHSEEVRDSLPPRTQGSNDNETKKASLPFFSKLFDWLKDIDIITDLPMNFSINVSGVNLKKVYDGPLSFLPNLEVSVDGGKVEIDQGDPHAEIRCIDENGFKIQTINNELKIDLDGCSAIISYPPLSSFKGRVDGGAIIINNSVSDLSLTVDGGAIHAEVNNVVNSRIEVDGGAVQSKLEYVKEGTLYVGVDGGAGKIHIDMPREVGIIFCTDVNGGVIKGCKNIPKERNIKATISVNGGAVRVTTGQKR</sequence>
<gene>
    <name evidence="2" type="ORF">KN1_02490</name>
</gene>
<evidence type="ECO:0000313" key="3">
    <source>
        <dbReference type="Proteomes" id="UP000825123"/>
    </source>
</evidence>
<proteinExistence type="predicted"/>
<dbReference type="EMBL" id="AP024597">
    <property type="protein sequence ID" value="BCU68952.1"/>
    <property type="molecule type" value="Genomic_DNA"/>
</dbReference>